<dbReference type="Pfam" id="PF00702">
    <property type="entry name" value="Hydrolase"/>
    <property type="match status" value="1"/>
</dbReference>
<dbReference type="InterPro" id="IPR036412">
    <property type="entry name" value="HAD-like_sf"/>
</dbReference>
<dbReference type="SUPFAM" id="SSF56784">
    <property type="entry name" value="HAD-like"/>
    <property type="match status" value="1"/>
</dbReference>
<dbReference type="InterPro" id="IPR023214">
    <property type="entry name" value="HAD_sf"/>
</dbReference>
<reference evidence="1 2" key="1">
    <citation type="submission" date="2023-09" db="EMBL/GenBank/DDBJ databases">
        <title>The genome sequence of Streptomyces anthocyanicus.</title>
        <authorList>
            <person name="Mo P."/>
        </authorList>
    </citation>
    <scope>NUCLEOTIDE SEQUENCE [LARGE SCALE GENOMIC DNA]</scope>
    <source>
        <strain evidence="1 2">JCM 4387</strain>
    </source>
</reference>
<dbReference type="GO" id="GO:0016787">
    <property type="term" value="F:hydrolase activity"/>
    <property type="evidence" value="ECO:0007669"/>
    <property type="project" value="UniProtKB-KW"/>
</dbReference>
<name>A0ABY9UPS1_STRVL</name>
<dbReference type="NCBIfam" id="TIGR01509">
    <property type="entry name" value="HAD-SF-IA-v3"/>
    <property type="match status" value="1"/>
</dbReference>
<dbReference type="PRINTS" id="PR00413">
    <property type="entry name" value="HADHALOGNASE"/>
</dbReference>
<dbReference type="SFLD" id="SFLDG01129">
    <property type="entry name" value="C1.5:_HAD__Beta-PGM__Phosphata"/>
    <property type="match status" value="1"/>
</dbReference>
<dbReference type="PANTHER" id="PTHR46649:SF4">
    <property type="entry name" value="HALOACID DEHALOGENASE-LIKE HYDROLASE (HAD) SUPERFAMILY PROTEIN"/>
    <property type="match status" value="1"/>
</dbReference>
<proteinExistence type="predicted"/>
<evidence type="ECO:0000313" key="2">
    <source>
        <dbReference type="Proteomes" id="UP001249394"/>
    </source>
</evidence>
<dbReference type="InterPro" id="IPR006439">
    <property type="entry name" value="HAD-SF_hydro_IA"/>
</dbReference>
<dbReference type="NCBIfam" id="TIGR01549">
    <property type="entry name" value="HAD-SF-IA-v1"/>
    <property type="match status" value="1"/>
</dbReference>
<dbReference type="Proteomes" id="UP001249394">
    <property type="component" value="Chromosome"/>
</dbReference>
<keyword evidence="1" id="KW-0378">Hydrolase</keyword>
<protein>
    <submittedName>
        <fullName evidence="1">HAD-IA family hydrolase</fullName>
    </submittedName>
</protein>
<evidence type="ECO:0000313" key="1">
    <source>
        <dbReference type="EMBL" id="WND22807.1"/>
    </source>
</evidence>
<accession>A0ABY9UPS1</accession>
<sequence length="229" mass="24640">MSAVLFDFSGTLFRVESTDSWLRGTLAASAVRLAEAEVTAAARALEAAGALPGGGGPARVPEELADAWQIRDQSAELHRAAYTGVSRQVTLPDPTLHDALYERHMNPAAWAPYPDAVEVLGTLRERGIPVGVVSNIGWDLRPVFRAHGLDPYIDVYVLSYEHGIQKPDPRLFATACEALGADPRRTLMVGDDRRADGGATALGCEVHFVDHLPVADRPDGLRPVLDLVS</sequence>
<dbReference type="Gene3D" id="3.40.50.1000">
    <property type="entry name" value="HAD superfamily/HAD-like"/>
    <property type="match status" value="1"/>
</dbReference>
<keyword evidence="2" id="KW-1185">Reference proteome</keyword>
<dbReference type="PANTHER" id="PTHR46649">
    <property type="match status" value="1"/>
</dbReference>
<dbReference type="EMBL" id="CP134213">
    <property type="protein sequence ID" value="WND22807.1"/>
    <property type="molecule type" value="Genomic_DNA"/>
</dbReference>
<organism evidence="1 2">
    <name type="scientific">Streptomyces violaceus</name>
    <name type="common">Streptomyces venezuelae</name>
    <dbReference type="NCBI Taxonomy" id="1936"/>
    <lineage>
        <taxon>Bacteria</taxon>
        <taxon>Bacillati</taxon>
        <taxon>Actinomycetota</taxon>
        <taxon>Actinomycetes</taxon>
        <taxon>Kitasatosporales</taxon>
        <taxon>Streptomycetaceae</taxon>
        <taxon>Streptomyces</taxon>
    </lineage>
</organism>
<gene>
    <name evidence="1" type="ORF">RI060_38075</name>
</gene>
<dbReference type="SFLD" id="SFLDS00003">
    <property type="entry name" value="Haloacid_Dehalogenase"/>
    <property type="match status" value="1"/>
</dbReference>